<dbReference type="SMART" id="SM00342">
    <property type="entry name" value="HTH_ARAC"/>
    <property type="match status" value="1"/>
</dbReference>
<keyword evidence="3" id="KW-0804">Transcription</keyword>
<protein>
    <submittedName>
        <fullName evidence="5">Helix-turn-helix, AraC domain protein</fullName>
    </submittedName>
</protein>
<dbReference type="EMBL" id="CP002859">
    <property type="protein sequence ID" value="AEI51163.1"/>
    <property type="molecule type" value="Genomic_DNA"/>
</dbReference>
<dbReference type="Proteomes" id="UP000000493">
    <property type="component" value="Chromosome"/>
</dbReference>
<feature type="domain" description="HTH araC/xylS-type" evidence="4">
    <location>
        <begin position="99"/>
        <end position="197"/>
    </location>
</feature>
<organism evidence="5 6">
    <name type="scientific">Runella slithyformis (strain ATCC 29530 / DSM 19594 / LMG 11500 / NCIMB 11436 / LSU 4)</name>
    <dbReference type="NCBI Taxonomy" id="761193"/>
    <lineage>
        <taxon>Bacteria</taxon>
        <taxon>Pseudomonadati</taxon>
        <taxon>Bacteroidota</taxon>
        <taxon>Cytophagia</taxon>
        <taxon>Cytophagales</taxon>
        <taxon>Spirosomataceae</taxon>
        <taxon>Runella</taxon>
    </lineage>
</organism>
<gene>
    <name evidence="5" type="ordered locus">Runsl_4852</name>
</gene>
<keyword evidence="1" id="KW-0805">Transcription regulation</keyword>
<dbReference type="InterPro" id="IPR018060">
    <property type="entry name" value="HTH_AraC"/>
</dbReference>
<dbReference type="KEGG" id="rsi:Runsl_4852"/>
<dbReference type="InterPro" id="IPR009057">
    <property type="entry name" value="Homeodomain-like_sf"/>
</dbReference>
<evidence type="ECO:0000313" key="5">
    <source>
        <dbReference type="EMBL" id="AEI51163.1"/>
    </source>
</evidence>
<dbReference type="Gene3D" id="1.10.10.60">
    <property type="entry name" value="Homeodomain-like"/>
    <property type="match status" value="2"/>
</dbReference>
<dbReference type="SUPFAM" id="SSF46689">
    <property type="entry name" value="Homeodomain-like"/>
    <property type="match status" value="1"/>
</dbReference>
<dbReference type="GO" id="GO:0003700">
    <property type="term" value="F:DNA-binding transcription factor activity"/>
    <property type="evidence" value="ECO:0007669"/>
    <property type="project" value="InterPro"/>
</dbReference>
<dbReference type="PANTHER" id="PTHR43280:SF2">
    <property type="entry name" value="HTH-TYPE TRANSCRIPTIONAL REGULATOR EXSA"/>
    <property type="match status" value="1"/>
</dbReference>
<dbReference type="PROSITE" id="PS01124">
    <property type="entry name" value="HTH_ARAC_FAMILY_2"/>
    <property type="match status" value="1"/>
</dbReference>
<dbReference type="GO" id="GO:0043565">
    <property type="term" value="F:sequence-specific DNA binding"/>
    <property type="evidence" value="ECO:0007669"/>
    <property type="project" value="InterPro"/>
</dbReference>
<reference evidence="6" key="1">
    <citation type="submission" date="2011-06" db="EMBL/GenBank/DDBJ databases">
        <title>The complete genome of chromosome of Runella slithyformis DSM 19594.</title>
        <authorList>
            <consortium name="US DOE Joint Genome Institute (JGI-PGF)"/>
            <person name="Lucas S."/>
            <person name="Han J."/>
            <person name="Lapidus A."/>
            <person name="Bruce D."/>
            <person name="Goodwin L."/>
            <person name="Pitluck S."/>
            <person name="Peters L."/>
            <person name="Kyrpides N."/>
            <person name="Mavromatis K."/>
            <person name="Ivanova N."/>
            <person name="Ovchinnikova G."/>
            <person name="Zhang X."/>
            <person name="Misra M."/>
            <person name="Detter J.C."/>
            <person name="Tapia R."/>
            <person name="Han C."/>
            <person name="Land M."/>
            <person name="Hauser L."/>
            <person name="Markowitz V."/>
            <person name="Cheng J.-F."/>
            <person name="Hugenholtz P."/>
            <person name="Woyke T."/>
            <person name="Wu D."/>
            <person name="Tindall B."/>
            <person name="Faehrich R."/>
            <person name="Brambilla E."/>
            <person name="Klenk H.-P."/>
            <person name="Eisen J.A."/>
        </authorList>
    </citation>
    <scope>NUCLEOTIDE SEQUENCE [LARGE SCALE GENOMIC DNA]</scope>
    <source>
        <strain evidence="6">ATCC 29530 / DSM 19594 / LMG 11500 / NCIMB 11436 / LSU 4</strain>
    </source>
</reference>
<evidence type="ECO:0000256" key="1">
    <source>
        <dbReference type="ARBA" id="ARBA00023015"/>
    </source>
</evidence>
<dbReference type="PANTHER" id="PTHR43280">
    <property type="entry name" value="ARAC-FAMILY TRANSCRIPTIONAL REGULATOR"/>
    <property type="match status" value="1"/>
</dbReference>
<evidence type="ECO:0000256" key="2">
    <source>
        <dbReference type="ARBA" id="ARBA00023125"/>
    </source>
</evidence>
<sequence length="206" mass="23995">MESPMLHHSLNYFREETQAEPYINIVMKAGHANTVLSFLIAHEIPFTLTGAGQTAEKNDSPTKETSRQINEPLLVKVENLASRQRQKPDDRKKKRSLENVFRKYIIKGIENIPPNMEEIAVEAGLSLSQFKTLFKKQYGKPFYQIYVENKMAYAAQLLREGHTSVVVSERIGYMHPIKFNKMFQKYFGMTPYKYQKQFVIRNREIG</sequence>
<evidence type="ECO:0000256" key="3">
    <source>
        <dbReference type="ARBA" id="ARBA00023163"/>
    </source>
</evidence>
<dbReference type="AlphaFoldDB" id="A0A7U4E8B2"/>
<evidence type="ECO:0000313" key="6">
    <source>
        <dbReference type="Proteomes" id="UP000000493"/>
    </source>
</evidence>
<accession>A0A7U4E8B2</accession>
<keyword evidence="2" id="KW-0238">DNA-binding</keyword>
<reference evidence="5 6" key="2">
    <citation type="journal article" date="2012" name="Stand. Genomic Sci.">
        <title>Complete genome sequence of the aquatic bacterium Runella slithyformis type strain (LSU 4(T)).</title>
        <authorList>
            <person name="Copeland A."/>
            <person name="Zhang X."/>
            <person name="Misra M."/>
            <person name="Lapidus A."/>
            <person name="Nolan M."/>
            <person name="Lucas S."/>
            <person name="Deshpande S."/>
            <person name="Cheng J.F."/>
            <person name="Tapia R."/>
            <person name="Goodwin L.A."/>
            <person name="Pitluck S."/>
            <person name="Liolios K."/>
            <person name="Pagani I."/>
            <person name="Ivanova N."/>
            <person name="Mikhailova N."/>
            <person name="Pati A."/>
            <person name="Chen A."/>
            <person name="Palaniappan K."/>
            <person name="Land M."/>
            <person name="Hauser L."/>
            <person name="Pan C."/>
            <person name="Jeffries C.D."/>
            <person name="Detter J.C."/>
            <person name="Brambilla E.M."/>
            <person name="Rohde M."/>
            <person name="Djao O.D."/>
            <person name="Goker M."/>
            <person name="Sikorski J."/>
            <person name="Tindall B.J."/>
            <person name="Woyke T."/>
            <person name="Bristow J."/>
            <person name="Eisen J.A."/>
            <person name="Markowitz V."/>
            <person name="Hugenholtz P."/>
            <person name="Kyrpides N.C."/>
            <person name="Klenk H.P."/>
            <person name="Mavromatis K."/>
        </authorList>
    </citation>
    <scope>NUCLEOTIDE SEQUENCE [LARGE SCALE GENOMIC DNA]</scope>
    <source>
        <strain evidence="6">ATCC 29530 / DSM 19594 / LMG 11500 / NCIMB 11436 / LSU 4</strain>
    </source>
</reference>
<name>A0A7U4E8B2_RUNSL</name>
<evidence type="ECO:0000259" key="4">
    <source>
        <dbReference type="PROSITE" id="PS01124"/>
    </source>
</evidence>
<proteinExistence type="predicted"/>
<dbReference type="RefSeq" id="WP_013930448.1">
    <property type="nucleotide sequence ID" value="NC_015703.1"/>
</dbReference>
<dbReference type="Pfam" id="PF12833">
    <property type="entry name" value="HTH_18"/>
    <property type="match status" value="1"/>
</dbReference>
<keyword evidence="6" id="KW-1185">Reference proteome</keyword>